<evidence type="ECO:0000256" key="1">
    <source>
        <dbReference type="SAM" id="Phobius"/>
    </source>
</evidence>
<feature type="transmembrane region" description="Helical" evidence="1">
    <location>
        <begin position="96"/>
        <end position="124"/>
    </location>
</feature>
<organism evidence="2">
    <name type="scientific">Methanobacterium formicicum</name>
    <dbReference type="NCBI Taxonomy" id="2162"/>
    <lineage>
        <taxon>Archaea</taxon>
        <taxon>Methanobacteriati</taxon>
        <taxon>Methanobacteriota</taxon>
        <taxon>Methanomada group</taxon>
        <taxon>Methanobacteria</taxon>
        <taxon>Methanobacteriales</taxon>
        <taxon>Methanobacteriaceae</taxon>
        <taxon>Methanobacterium</taxon>
    </lineage>
</organism>
<gene>
    <name evidence="2" type="ORF">DSM1535_2253</name>
</gene>
<keyword evidence="1" id="KW-0812">Transmembrane</keyword>
<dbReference type="Pfam" id="PF13787">
    <property type="entry name" value="HXXEE"/>
    <property type="match status" value="1"/>
</dbReference>
<keyword evidence="1" id="KW-0472">Membrane</keyword>
<dbReference type="EMBL" id="LN515531">
    <property type="protein sequence ID" value="CEA14573.1"/>
    <property type="molecule type" value="Genomic_DNA"/>
</dbReference>
<reference evidence="2" key="1">
    <citation type="submission" date="2014-08" db="EMBL/GenBank/DDBJ databases">
        <authorList>
            <person name="Wibberg D."/>
        </authorList>
    </citation>
    <scope>NUCLEOTIDE SEQUENCE</scope>
</reference>
<dbReference type="RefSeq" id="WP_048073586.1">
    <property type="nucleotide sequence ID" value="NZ_JARVXG010000023.1"/>
</dbReference>
<protein>
    <submittedName>
        <fullName evidence="2">Putative membrane protein</fullName>
    </submittedName>
</protein>
<sequence>MYKTYNDIWERVGIFLGPILITIFICFKVTDPNFSWLAFLYWIHLPLVMIHETEEYILSPIGFEKFANFYTVLSKDPPKEDSPLSPAYKLFVNMSIWIWAILGALLVTVLPWVGMGLIFFQLLINGIQHTIIFQIKKPGYNPGFLTTWLVLNPFCVVTLFYAYYAHALSSLDWLLALILGVGFIGILLLKTTSKRKEE</sequence>
<keyword evidence="1" id="KW-1133">Transmembrane helix</keyword>
<feature type="transmembrane region" description="Helical" evidence="1">
    <location>
        <begin position="170"/>
        <end position="189"/>
    </location>
</feature>
<dbReference type="AlphaFoldDB" id="A0A090I501"/>
<proteinExistence type="predicted"/>
<dbReference type="PATRIC" id="fig|2162.9.peg.2328"/>
<name>A0A090I501_METFO</name>
<feature type="transmembrane region" description="Helical" evidence="1">
    <location>
        <begin position="145"/>
        <end position="164"/>
    </location>
</feature>
<accession>A0A090I501</accession>
<feature type="transmembrane region" description="Helical" evidence="1">
    <location>
        <begin position="12"/>
        <end position="30"/>
    </location>
</feature>
<evidence type="ECO:0000313" key="2">
    <source>
        <dbReference type="EMBL" id="CEA14573.1"/>
    </source>
</evidence>
<dbReference type="InterPro" id="IPR025671">
    <property type="entry name" value="HXXEE"/>
</dbReference>
<dbReference type="KEGG" id="mfi:DSM1535_2253"/>